<evidence type="ECO:0000256" key="1">
    <source>
        <dbReference type="ARBA" id="ARBA00023015"/>
    </source>
</evidence>
<organism evidence="6 7">
    <name type="scientific">Microbacterium lacticum</name>
    <dbReference type="NCBI Taxonomy" id="33885"/>
    <lineage>
        <taxon>Bacteria</taxon>
        <taxon>Bacillati</taxon>
        <taxon>Actinomycetota</taxon>
        <taxon>Actinomycetes</taxon>
        <taxon>Micrococcales</taxon>
        <taxon>Microbacteriaceae</taxon>
        <taxon>Microbacterium</taxon>
    </lineage>
</organism>
<dbReference type="EMBL" id="VFPS01000003">
    <property type="protein sequence ID" value="TQM97884.1"/>
    <property type="molecule type" value="Genomic_DNA"/>
</dbReference>
<dbReference type="PANTHER" id="PTHR30055">
    <property type="entry name" value="HTH-TYPE TRANSCRIPTIONAL REGULATOR RUTR"/>
    <property type="match status" value="1"/>
</dbReference>
<dbReference type="PANTHER" id="PTHR30055:SF234">
    <property type="entry name" value="HTH-TYPE TRANSCRIPTIONAL REGULATOR BETI"/>
    <property type="match status" value="1"/>
</dbReference>
<dbReference type="AlphaFoldDB" id="A0A4Y3UNB4"/>
<dbReference type="InterPro" id="IPR036271">
    <property type="entry name" value="Tet_transcr_reg_TetR-rel_C_sf"/>
</dbReference>
<accession>A0A4Y3UNB4</accession>
<evidence type="ECO:0000259" key="5">
    <source>
        <dbReference type="PROSITE" id="PS50977"/>
    </source>
</evidence>
<keyword evidence="2 4" id="KW-0238">DNA-binding</keyword>
<evidence type="ECO:0000313" key="7">
    <source>
        <dbReference type="Proteomes" id="UP000319804"/>
    </source>
</evidence>
<protein>
    <submittedName>
        <fullName evidence="6">TetR family transcriptional regulator</fullName>
    </submittedName>
</protein>
<keyword evidence="3" id="KW-0804">Transcription</keyword>
<keyword evidence="7" id="KW-1185">Reference proteome</keyword>
<dbReference type="SUPFAM" id="SSF48498">
    <property type="entry name" value="Tetracyclin repressor-like, C-terminal domain"/>
    <property type="match status" value="1"/>
</dbReference>
<dbReference type="Pfam" id="PF00440">
    <property type="entry name" value="TetR_N"/>
    <property type="match status" value="1"/>
</dbReference>
<comment type="caution">
    <text evidence="6">The sequence shown here is derived from an EMBL/GenBank/DDBJ whole genome shotgun (WGS) entry which is preliminary data.</text>
</comment>
<sequence>MDSSRPYRSALRSAQAAQTRHRVLDAAARLFATRGYHATTFAAIAAEAGISAETVKVGGSKSALLIAAFEMRFAGTESAPSLTDTGAGAGLMDLPDDVVLDAIVERIVAANARAYALWTVLLGAAGADELVAGALEEMLARRRADYRRLVAELARRSVIPAQGDPDALADELSFLMSPEGYQQLVAQSGWQPDRYRRWIGDQVIARAQPAAR</sequence>
<feature type="DNA-binding region" description="H-T-H motif" evidence="4">
    <location>
        <begin position="40"/>
        <end position="59"/>
    </location>
</feature>
<evidence type="ECO:0000256" key="3">
    <source>
        <dbReference type="ARBA" id="ARBA00023163"/>
    </source>
</evidence>
<gene>
    <name evidence="6" type="ORF">FHX68_1886</name>
</gene>
<keyword evidence="1" id="KW-0805">Transcription regulation</keyword>
<dbReference type="GO" id="GO:0003700">
    <property type="term" value="F:DNA-binding transcription factor activity"/>
    <property type="evidence" value="ECO:0007669"/>
    <property type="project" value="TreeGrafter"/>
</dbReference>
<dbReference type="GO" id="GO:0000976">
    <property type="term" value="F:transcription cis-regulatory region binding"/>
    <property type="evidence" value="ECO:0007669"/>
    <property type="project" value="TreeGrafter"/>
</dbReference>
<feature type="domain" description="HTH tetR-type" evidence="5">
    <location>
        <begin position="17"/>
        <end position="77"/>
    </location>
</feature>
<dbReference type="PROSITE" id="PS50977">
    <property type="entry name" value="HTH_TETR_2"/>
    <property type="match status" value="1"/>
</dbReference>
<evidence type="ECO:0000313" key="6">
    <source>
        <dbReference type="EMBL" id="TQM97884.1"/>
    </source>
</evidence>
<reference evidence="6 7" key="1">
    <citation type="submission" date="2019-06" db="EMBL/GenBank/DDBJ databases">
        <title>Sequencing the genomes of 1000 actinobacteria strains.</title>
        <authorList>
            <person name="Klenk H.-P."/>
        </authorList>
    </citation>
    <scope>NUCLEOTIDE SEQUENCE [LARGE SCALE GENOMIC DNA]</scope>
    <source>
        <strain evidence="6 7">DSM 20427</strain>
    </source>
</reference>
<evidence type="ECO:0000256" key="2">
    <source>
        <dbReference type="ARBA" id="ARBA00023125"/>
    </source>
</evidence>
<dbReference type="InterPro" id="IPR001647">
    <property type="entry name" value="HTH_TetR"/>
</dbReference>
<dbReference type="InterPro" id="IPR050109">
    <property type="entry name" value="HTH-type_TetR-like_transc_reg"/>
</dbReference>
<dbReference type="InterPro" id="IPR009057">
    <property type="entry name" value="Homeodomain-like_sf"/>
</dbReference>
<name>A0A4Y3UNB4_9MICO</name>
<dbReference type="Gene3D" id="1.10.357.10">
    <property type="entry name" value="Tetracycline Repressor, domain 2"/>
    <property type="match status" value="1"/>
</dbReference>
<dbReference type="SUPFAM" id="SSF46689">
    <property type="entry name" value="Homeodomain-like"/>
    <property type="match status" value="1"/>
</dbReference>
<dbReference type="Proteomes" id="UP000319804">
    <property type="component" value="Unassembled WGS sequence"/>
</dbReference>
<proteinExistence type="predicted"/>
<evidence type="ECO:0000256" key="4">
    <source>
        <dbReference type="PROSITE-ProRule" id="PRU00335"/>
    </source>
</evidence>
<dbReference type="OrthoDB" id="3825402at2"/>